<name>A0A381RAM8_9ZZZZ</name>
<dbReference type="SUPFAM" id="SSF82784">
    <property type="entry name" value="OsmC-like"/>
    <property type="match status" value="1"/>
</dbReference>
<dbReference type="AlphaFoldDB" id="A0A381RAM8"/>
<dbReference type="PANTHER" id="PTHR34352:SF1">
    <property type="entry name" value="PROTEIN YHFA"/>
    <property type="match status" value="1"/>
</dbReference>
<sequence>MKINLERINDKYLFELTNKNGHKILLDRKYSEDYNVKGPSPMELLLMGVAGCSSIDIISILEKQKLQAKSYKMEVFGDRESEPGSPFSKIHVELQIDGDIPPDRIIRAAHLSFDKYCSVSKNLEKTSEIAHSIILNGKKIKIA</sequence>
<evidence type="ECO:0000313" key="1">
    <source>
        <dbReference type="EMBL" id="SUZ88681.1"/>
    </source>
</evidence>
<reference evidence="1" key="1">
    <citation type="submission" date="2018-05" db="EMBL/GenBank/DDBJ databases">
        <authorList>
            <person name="Lanie J.A."/>
            <person name="Ng W.-L."/>
            <person name="Kazmierczak K.M."/>
            <person name="Andrzejewski T.M."/>
            <person name="Davidsen T.M."/>
            <person name="Wayne K.J."/>
            <person name="Tettelin H."/>
            <person name="Glass J.I."/>
            <person name="Rusch D."/>
            <person name="Podicherti R."/>
            <person name="Tsui H.-C.T."/>
            <person name="Winkler M.E."/>
        </authorList>
    </citation>
    <scope>NUCLEOTIDE SEQUENCE</scope>
</reference>
<dbReference type="InterPro" id="IPR003718">
    <property type="entry name" value="OsmC/Ohr_fam"/>
</dbReference>
<gene>
    <name evidence="1" type="ORF">METZ01_LOCUS41535</name>
</gene>
<dbReference type="Pfam" id="PF02566">
    <property type="entry name" value="OsmC"/>
    <property type="match status" value="1"/>
</dbReference>
<dbReference type="InterPro" id="IPR036102">
    <property type="entry name" value="OsmC/Ohrsf"/>
</dbReference>
<dbReference type="Gene3D" id="3.30.300.20">
    <property type="match status" value="1"/>
</dbReference>
<dbReference type="InterPro" id="IPR015946">
    <property type="entry name" value="KH_dom-like_a/b"/>
</dbReference>
<evidence type="ECO:0008006" key="2">
    <source>
        <dbReference type="Google" id="ProtNLM"/>
    </source>
</evidence>
<accession>A0A381RAM8</accession>
<protein>
    <recommendedName>
        <fullName evidence="2">OsmC family protein</fullName>
    </recommendedName>
</protein>
<dbReference type="PANTHER" id="PTHR34352">
    <property type="entry name" value="PROTEIN YHFA"/>
    <property type="match status" value="1"/>
</dbReference>
<dbReference type="EMBL" id="UINC01001782">
    <property type="protein sequence ID" value="SUZ88681.1"/>
    <property type="molecule type" value="Genomic_DNA"/>
</dbReference>
<proteinExistence type="predicted"/>
<organism evidence="1">
    <name type="scientific">marine metagenome</name>
    <dbReference type="NCBI Taxonomy" id="408172"/>
    <lineage>
        <taxon>unclassified sequences</taxon>
        <taxon>metagenomes</taxon>
        <taxon>ecological metagenomes</taxon>
    </lineage>
</organism>